<dbReference type="InterPro" id="IPR019606">
    <property type="entry name" value="GerMN"/>
</dbReference>
<sequence length="339" mass="38204">MKFKKFLLIVLILSISINVGGCKGKDAFKKLFSKKDDNVEIIRSDEEKLDITEEDGLRNTVMYFKNSEGFLVPVMRKLPWEEGIAKIALKNMIDTPTLREDLNSTGLEPIIPAGTEIRGMTIDEDTGVCKVDFNNEFLNYESEKDESNLIKSVVYTLTEFPKIREVQILVEGEAVSTMKYGTQVEDSLRREDINLVKNLEGARSKVLVYFKGEDNEEYEYFVPVTVPTLAPMPNVFTALEELFQGPPENAGLSSNVYEVAELQGVEVKDGTAYVDLSFDSLKEENKKDVLEEVSKSVGLTLSQFDEIGKVELLIDGKTLEEAGMDFEYDESIPTFANEY</sequence>
<name>A0A9Q4AAT1_9FIRM</name>
<reference evidence="2" key="1">
    <citation type="submission" date="2022-01" db="EMBL/GenBank/DDBJ databases">
        <title>Collection of gut derived symbiotic bacterial strains cultured from healthy donors.</title>
        <authorList>
            <person name="Lin H."/>
            <person name="Kohout C."/>
            <person name="Waligurski E."/>
            <person name="Pamer E.G."/>
        </authorList>
    </citation>
    <scope>NUCLEOTIDE SEQUENCE</scope>
    <source>
        <strain evidence="2">MSK.14.39</strain>
    </source>
</reference>
<comment type="caution">
    <text evidence="2">The sequence shown here is derived from an EMBL/GenBank/DDBJ whole genome shotgun (WGS) entry which is preliminary data.</text>
</comment>
<gene>
    <name evidence="2" type="ORF">L0P62_01565</name>
</gene>
<dbReference type="RefSeq" id="WP_226807491.1">
    <property type="nucleotide sequence ID" value="NZ_JAJBNW010000006.1"/>
</dbReference>
<evidence type="ECO:0000313" key="2">
    <source>
        <dbReference type="EMBL" id="MCG4564123.1"/>
    </source>
</evidence>
<dbReference type="Proteomes" id="UP001108123">
    <property type="component" value="Unassembled WGS sequence"/>
</dbReference>
<keyword evidence="3" id="KW-1185">Reference proteome</keyword>
<proteinExistence type="predicted"/>
<evidence type="ECO:0000259" key="1">
    <source>
        <dbReference type="SMART" id="SM00909"/>
    </source>
</evidence>
<dbReference type="AlphaFoldDB" id="A0A9Q4AAT1"/>
<evidence type="ECO:0000313" key="3">
    <source>
        <dbReference type="Proteomes" id="UP001108123"/>
    </source>
</evidence>
<dbReference type="SMART" id="SM00909">
    <property type="entry name" value="Germane"/>
    <property type="match status" value="2"/>
</dbReference>
<organism evidence="2 3">
    <name type="scientific">Anaerosalibacter bizertensis</name>
    <dbReference type="NCBI Taxonomy" id="932217"/>
    <lineage>
        <taxon>Bacteria</taxon>
        <taxon>Bacillati</taxon>
        <taxon>Bacillota</taxon>
        <taxon>Tissierellia</taxon>
        <taxon>Tissierellales</taxon>
        <taxon>Sporanaerobacteraceae</taxon>
        <taxon>Anaerosalibacter</taxon>
    </lineage>
</organism>
<dbReference type="Pfam" id="PF10646">
    <property type="entry name" value="Germane"/>
    <property type="match status" value="2"/>
</dbReference>
<feature type="domain" description="GerMN" evidence="1">
    <location>
        <begin position="85"/>
        <end position="179"/>
    </location>
</feature>
<feature type="domain" description="GerMN" evidence="1">
    <location>
        <begin position="235"/>
        <end position="323"/>
    </location>
</feature>
<accession>A0A9Q4AAT1</accession>
<protein>
    <submittedName>
        <fullName evidence="2">GerMN domain-containing protein</fullName>
    </submittedName>
</protein>
<dbReference type="EMBL" id="JAKNID010000003">
    <property type="protein sequence ID" value="MCG4564123.1"/>
    <property type="molecule type" value="Genomic_DNA"/>
</dbReference>